<comment type="caution">
    <text evidence="2">The sequence shown here is derived from an EMBL/GenBank/DDBJ whole genome shotgun (WGS) entry which is preliminary data.</text>
</comment>
<protein>
    <submittedName>
        <fullName evidence="2">Uncharacterized protein</fullName>
    </submittedName>
</protein>
<reference evidence="2 3" key="1">
    <citation type="submission" date="2024-05" db="EMBL/GenBank/DDBJ databases">
        <title>Genome sequencing and assembly of Indian major carp, Cirrhinus mrigala (Hamilton, 1822).</title>
        <authorList>
            <person name="Mohindra V."/>
            <person name="Chowdhury L.M."/>
            <person name="Lal K."/>
            <person name="Jena J.K."/>
        </authorList>
    </citation>
    <scope>NUCLEOTIDE SEQUENCE [LARGE SCALE GENOMIC DNA]</scope>
    <source>
        <strain evidence="2">CM1030</strain>
        <tissue evidence="2">Blood</tissue>
    </source>
</reference>
<sequence length="169" mass="19467">LQRRVPSSSTEAPQYGCPTKAPRSFRSEGGYRSESKYIEKASPLDESGIITVTPAAAILRAEAERIRQYSEHRHSYPGPHHMDESIEVSGSRKPRELSYSQLSPQYHNLSGYSSPDLWERFKLHRKRHRDEEEYIAAGHALRRKVQFAKDEDLHDILDYWKGVSAQQKS</sequence>
<accession>A0ABD0S027</accession>
<dbReference type="AlphaFoldDB" id="A0ABD0S027"/>
<dbReference type="EMBL" id="JAMKFB020000001">
    <property type="protein sequence ID" value="KAL0204154.1"/>
    <property type="molecule type" value="Genomic_DNA"/>
</dbReference>
<organism evidence="2 3">
    <name type="scientific">Cirrhinus mrigala</name>
    <name type="common">Mrigala</name>
    <dbReference type="NCBI Taxonomy" id="683832"/>
    <lineage>
        <taxon>Eukaryota</taxon>
        <taxon>Metazoa</taxon>
        <taxon>Chordata</taxon>
        <taxon>Craniata</taxon>
        <taxon>Vertebrata</taxon>
        <taxon>Euteleostomi</taxon>
        <taxon>Actinopterygii</taxon>
        <taxon>Neopterygii</taxon>
        <taxon>Teleostei</taxon>
        <taxon>Ostariophysi</taxon>
        <taxon>Cypriniformes</taxon>
        <taxon>Cyprinidae</taxon>
        <taxon>Labeoninae</taxon>
        <taxon>Labeonini</taxon>
        <taxon>Cirrhinus</taxon>
    </lineage>
</organism>
<feature type="region of interest" description="Disordered" evidence="1">
    <location>
        <begin position="71"/>
        <end position="102"/>
    </location>
</feature>
<feature type="compositionally biased region" description="Polar residues" evidence="1">
    <location>
        <begin position="1"/>
        <end position="12"/>
    </location>
</feature>
<feature type="non-terminal residue" evidence="2">
    <location>
        <position position="1"/>
    </location>
</feature>
<keyword evidence="3" id="KW-1185">Reference proteome</keyword>
<name>A0ABD0S027_CIRMR</name>
<feature type="region of interest" description="Disordered" evidence="1">
    <location>
        <begin position="1"/>
        <end position="32"/>
    </location>
</feature>
<gene>
    <name evidence="2" type="ORF">M9458_002172</name>
</gene>
<evidence type="ECO:0000313" key="3">
    <source>
        <dbReference type="Proteomes" id="UP001529510"/>
    </source>
</evidence>
<evidence type="ECO:0000313" key="2">
    <source>
        <dbReference type="EMBL" id="KAL0204154.1"/>
    </source>
</evidence>
<feature type="compositionally biased region" description="Basic and acidic residues" evidence="1">
    <location>
        <begin position="71"/>
        <end position="84"/>
    </location>
</feature>
<evidence type="ECO:0000256" key="1">
    <source>
        <dbReference type="SAM" id="MobiDB-lite"/>
    </source>
</evidence>
<dbReference type="Proteomes" id="UP001529510">
    <property type="component" value="Unassembled WGS sequence"/>
</dbReference>
<proteinExistence type="predicted"/>